<evidence type="ECO:0000313" key="2">
    <source>
        <dbReference type="Proteomes" id="UP000196074"/>
    </source>
</evidence>
<proteinExistence type="predicted"/>
<accession>A0A1Y4QSM4</accession>
<dbReference type="AlphaFoldDB" id="A0A1Y4QSM4"/>
<protein>
    <submittedName>
        <fullName evidence="1">Uncharacterized protein</fullName>
    </submittedName>
</protein>
<organism evidence="1 2">
    <name type="scientific">Enterococcus cecorum</name>
    <dbReference type="NCBI Taxonomy" id="44008"/>
    <lineage>
        <taxon>Bacteria</taxon>
        <taxon>Bacillati</taxon>
        <taxon>Bacillota</taxon>
        <taxon>Bacilli</taxon>
        <taxon>Lactobacillales</taxon>
        <taxon>Enterococcaceae</taxon>
        <taxon>Enterococcus</taxon>
    </lineage>
</organism>
<comment type="caution">
    <text evidence="1">The sequence shown here is derived from an EMBL/GenBank/DDBJ whole genome shotgun (WGS) entry which is preliminary data.</text>
</comment>
<dbReference type="Proteomes" id="UP000196074">
    <property type="component" value="Unassembled WGS sequence"/>
</dbReference>
<dbReference type="RefSeq" id="WP_087216235.1">
    <property type="nucleotide sequence ID" value="NZ_JAKYKN010000089.1"/>
</dbReference>
<dbReference type="EMBL" id="NFLC01000041">
    <property type="protein sequence ID" value="OUQ07921.1"/>
    <property type="molecule type" value="Genomic_DNA"/>
</dbReference>
<reference evidence="2" key="1">
    <citation type="submission" date="2017-04" db="EMBL/GenBank/DDBJ databases">
        <title>Function of individual gut microbiota members based on whole genome sequencing of pure cultures obtained from chicken caecum.</title>
        <authorList>
            <person name="Medvecky M."/>
            <person name="Cejkova D."/>
            <person name="Polansky O."/>
            <person name="Karasova D."/>
            <person name="Kubasova T."/>
            <person name="Cizek A."/>
            <person name="Rychlik I."/>
        </authorList>
    </citation>
    <scope>NUCLEOTIDE SEQUENCE [LARGE SCALE GENOMIC DNA]</scope>
    <source>
        <strain evidence="2">An144</strain>
    </source>
</reference>
<sequence length="176" mass="19641">MIFHKKVVKSIILSIAVFLGLTPILSAGISVHASELETVNYSSSEYQKYEEQLTEAIEYILDEATIYNDNGVLKNLDFTKIYDKYGYSSDLQRVQKFVFYERTMKSDMKQCAIIAIQDTLGVTAVQALIQGGIVGLLQKKAAKEIAKLVAKYAFKIASPAGAAASLIWSFSRCMWF</sequence>
<name>A0A1Y4QSM4_9ENTE</name>
<gene>
    <name evidence="1" type="ORF">B5E88_11780</name>
</gene>
<evidence type="ECO:0000313" key="1">
    <source>
        <dbReference type="EMBL" id="OUQ07921.1"/>
    </source>
</evidence>